<dbReference type="EMBL" id="JBCGDC010000048">
    <property type="protein sequence ID" value="MFB6394961.1"/>
    <property type="molecule type" value="Genomic_DNA"/>
</dbReference>
<reference evidence="5 6" key="1">
    <citation type="submission" date="2024-04" db="EMBL/GenBank/DDBJ databases">
        <title>Polymorphospora sp. isolated from Baiyangdian Lake in Xiong'an New Area.</title>
        <authorList>
            <person name="Zhang X."/>
            <person name="Liu J."/>
        </authorList>
    </citation>
    <scope>NUCLEOTIDE SEQUENCE [LARGE SCALE GENOMIC DNA]</scope>
    <source>
        <strain evidence="5 6">2-325</strain>
    </source>
</reference>
<sequence length="250" mass="26818">MSSLPTPPADARTEVAERLVTLMELVATGGTPHTLANLVHRAGLPKTTTYRLLRTLQRLDVVQRHGTRYLAGPRLLRLVTTVTADEQELRRVLMPYLIELAYDTDQVVRLLVLRGDEAVAVERLFTRRYAAVMRGYPDRSPAPDSVGGQLLLAGAPDPVGSEGRGPAADPGPDAGGGPAGLEVVAVPVLGPAGRPVAVIEIAGFPDHFLRPRLTTAARRAANNAAQILRRRPPRQLPATSSAAVPSRRRP</sequence>
<evidence type="ECO:0000313" key="5">
    <source>
        <dbReference type="EMBL" id="MFB6394961.1"/>
    </source>
</evidence>
<evidence type="ECO:0000313" key="6">
    <source>
        <dbReference type="Proteomes" id="UP001582793"/>
    </source>
</evidence>
<accession>A0ABV5CT17</accession>
<dbReference type="SUPFAM" id="SSF55781">
    <property type="entry name" value="GAF domain-like"/>
    <property type="match status" value="1"/>
</dbReference>
<dbReference type="InterPro" id="IPR036388">
    <property type="entry name" value="WH-like_DNA-bd_sf"/>
</dbReference>
<organism evidence="5 6">
    <name type="scientific">Polymorphospora lycopeni</name>
    <dbReference type="NCBI Taxonomy" id="3140240"/>
    <lineage>
        <taxon>Bacteria</taxon>
        <taxon>Bacillati</taxon>
        <taxon>Actinomycetota</taxon>
        <taxon>Actinomycetes</taxon>
        <taxon>Micromonosporales</taxon>
        <taxon>Micromonosporaceae</taxon>
        <taxon>Polymorphospora</taxon>
    </lineage>
</organism>
<dbReference type="Gene3D" id="3.30.450.40">
    <property type="match status" value="1"/>
</dbReference>
<dbReference type="SMART" id="SM00346">
    <property type="entry name" value="HTH_ICLR"/>
    <property type="match status" value="1"/>
</dbReference>
<keyword evidence="2" id="KW-0804">Transcription</keyword>
<keyword evidence="6" id="KW-1185">Reference proteome</keyword>
<proteinExistence type="predicted"/>
<feature type="region of interest" description="Disordered" evidence="3">
    <location>
        <begin position="220"/>
        <end position="250"/>
    </location>
</feature>
<evidence type="ECO:0000256" key="3">
    <source>
        <dbReference type="SAM" id="MobiDB-lite"/>
    </source>
</evidence>
<dbReference type="Pfam" id="PF09339">
    <property type="entry name" value="HTH_IclR"/>
    <property type="match status" value="1"/>
</dbReference>
<dbReference type="Proteomes" id="UP001582793">
    <property type="component" value="Unassembled WGS sequence"/>
</dbReference>
<dbReference type="PROSITE" id="PS51077">
    <property type="entry name" value="HTH_ICLR"/>
    <property type="match status" value="1"/>
</dbReference>
<keyword evidence="1" id="KW-0805">Transcription regulation</keyword>
<dbReference type="Gene3D" id="1.10.10.10">
    <property type="entry name" value="Winged helix-like DNA-binding domain superfamily/Winged helix DNA-binding domain"/>
    <property type="match status" value="1"/>
</dbReference>
<protein>
    <submittedName>
        <fullName evidence="5">Helix-turn-helix domain-containing protein</fullName>
    </submittedName>
</protein>
<dbReference type="PANTHER" id="PTHR30136:SF24">
    <property type="entry name" value="HTH-TYPE TRANSCRIPTIONAL REPRESSOR ALLR"/>
    <property type="match status" value="1"/>
</dbReference>
<gene>
    <name evidence="5" type="ORF">AAFH96_17875</name>
</gene>
<dbReference type="PANTHER" id="PTHR30136">
    <property type="entry name" value="HELIX-TURN-HELIX TRANSCRIPTIONAL REGULATOR, ICLR FAMILY"/>
    <property type="match status" value="1"/>
</dbReference>
<name>A0ABV5CT17_9ACTN</name>
<evidence type="ECO:0000256" key="2">
    <source>
        <dbReference type="ARBA" id="ARBA00023163"/>
    </source>
</evidence>
<comment type="caution">
    <text evidence="5">The sequence shown here is derived from an EMBL/GenBank/DDBJ whole genome shotgun (WGS) entry which is preliminary data.</text>
</comment>
<feature type="domain" description="HTH iclR-type" evidence="4">
    <location>
        <begin position="13"/>
        <end position="73"/>
    </location>
</feature>
<dbReference type="InterPro" id="IPR029016">
    <property type="entry name" value="GAF-like_dom_sf"/>
</dbReference>
<evidence type="ECO:0000259" key="4">
    <source>
        <dbReference type="PROSITE" id="PS51077"/>
    </source>
</evidence>
<dbReference type="RefSeq" id="WP_375734943.1">
    <property type="nucleotide sequence ID" value="NZ_JBCGDC010000048.1"/>
</dbReference>
<dbReference type="InterPro" id="IPR036390">
    <property type="entry name" value="WH_DNA-bd_sf"/>
</dbReference>
<dbReference type="InterPro" id="IPR005471">
    <property type="entry name" value="Tscrpt_reg_IclR_N"/>
</dbReference>
<dbReference type="SUPFAM" id="SSF46785">
    <property type="entry name" value="Winged helix' DNA-binding domain"/>
    <property type="match status" value="1"/>
</dbReference>
<feature type="region of interest" description="Disordered" evidence="3">
    <location>
        <begin position="136"/>
        <end position="176"/>
    </location>
</feature>
<dbReference type="InterPro" id="IPR050707">
    <property type="entry name" value="HTH_MetabolicPath_Reg"/>
</dbReference>
<evidence type="ECO:0000256" key="1">
    <source>
        <dbReference type="ARBA" id="ARBA00023015"/>
    </source>
</evidence>